<reference evidence="1 2" key="1">
    <citation type="submission" date="2018-04" db="EMBL/GenBank/DDBJ databases">
        <title>Active sludge and wastewater microbial communities from Klosterneuburg, Austria.</title>
        <authorList>
            <person name="Wagner M."/>
        </authorList>
    </citation>
    <scope>NUCLEOTIDE SEQUENCE [LARGE SCALE GENOMIC DNA]</scope>
    <source>
        <strain evidence="1 2">Nl12</strain>
    </source>
</reference>
<accession>A0A2T5I108</accession>
<name>A0A2T5I108_9PROT</name>
<organism evidence="1 2">
    <name type="scientific">Nitrosospira multiformis</name>
    <dbReference type="NCBI Taxonomy" id="1231"/>
    <lineage>
        <taxon>Bacteria</taxon>
        <taxon>Pseudomonadati</taxon>
        <taxon>Pseudomonadota</taxon>
        <taxon>Betaproteobacteria</taxon>
        <taxon>Nitrosomonadales</taxon>
        <taxon>Nitrosomonadaceae</taxon>
        <taxon>Nitrosospira</taxon>
    </lineage>
</organism>
<comment type="caution">
    <text evidence="1">The sequence shown here is derived from an EMBL/GenBank/DDBJ whole genome shotgun (WGS) entry which is preliminary data.</text>
</comment>
<dbReference type="AlphaFoldDB" id="A0A2T5I108"/>
<sequence length="64" mass="7439">MQRLDIVSGVSMHHMAISSSNCAKQEADALVFWLEHRLIDLNERLTLSSEYRIRCIILSVHLWT</sequence>
<protein>
    <submittedName>
        <fullName evidence="1">Uncharacterized protein</fullName>
    </submittedName>
</protein>
<proteinExistence type="predicted"/>
<gene>
    <name evidence="1" type="ORF">C8R21_1515</name>
</gene>
<dbReference type="Proteomes" id="UP000244152">
    <property type="component" value="Unassembled WGS sequence"/>
</dbReference>
<evidence type="ECO:0000313" key="2">
    <source>
        <dbReference type="Proteomes" id="UP000244152"/>
    </source>
</evidence>
<evidence type="ECO:0000313" key="1">
    <source>
        <dbReference type="EMBL" id="PTQ77511.1"/>
    </source>
</evidence>
<dbReference type="EMBL" id="QAOK01000051">
    <property type="protein sequence ID" value="PTQ77511.1"/>
    <property type="molecule type" value="Genomic_DNA"/>
</dbReference>